<name>A0A0B7B117_9EUPU</name>
<gene>
    <name evidence="1" type="primary">ORF156929</name>
</gene>
<dbReference type="AlphaFoldDB" id="A0A0B7B117"/>
<protein>
    <submittedName>
        <fullName evidence="1">Uncharacterized protein</fullName>
    </submittedName>
</protein>
<dbReference type="EMBL" id="HACG01040159">
    <property type="protein sequence ID" value="CEK87024.1"/>
    <property type="molecule type" value="Transcribed_RNA"/>
</dbReference>
<sequence>MSRFPYKTPSTYYNSCSDKDSYKADYHHYYLKTVSPQYCFHATECCVQSAD</sequence>
<accession>A0A0B7B117</accession>
<proteinExistence type="predicted"/>
<organism evidence="1">
    <name type="scientific">Arion vulgaris</name>
    <dbReference type="NCBI Taxonomy" id="1028688"/>
    <lineage>
        <taxon>Eukaryota</taxon>
        <taxon>Metazoa</taxon>
        <taxon>Spiralia</taxon>
        <taxon>Lophotrochozoa</taxon>
        <taxon>Mollusca</taxon>
        <taxon>Gastropoda</taxon>
        <taxon>Heterobranchia</taxon>
        <taxon>Euthyneura</taxon>
        <taxon>Panpulmonata</taxon>
        <taxon>Eupulmonata</taxon>
        <taxon>Stylommatophora</taxon>
        <taxon>Helicina</taxon>
        <taxon>Arionoidea</taxon>
        <taxon>Arionidae</taxon>
        <taxon>Arion</taxon>
    </lineage>
</organism>
<reference evidence="1" key="1">
    <citation type="submission" date="2014-12" db="EMBL/GenBank/DDBJ databases">
        <title>Insight into the proteome of Arion vulgaris.</title>
        <authorList>
            <person name="Aradska J."/>
            <person name="Bulat T."/>
            <person name="Smidak R."/>
            <person name="Sarate P."/>
            <person name="Gangsoo J."/>
            <person name="Sialana F."/>
            <person name="Bilban M."/>
            <person name="Lubec G."/>
        </authorList>
    </citation>
    <scope>NUCLEOTIDE SEQUENCE</scope>
    <source>
        <tissue evidence="1">Skin</tissue>
    </source>
</reference>
<evidence type="ECO:0000313" key="1">
    <source>
        <dbReference type="EMBL" id="CEK87024.1"/>
    </source>
</evidence>